<protein>
    <submittedName>
        <fullName evidence="3">GNAT family N-acetyltransferase</fullName>
    </submittedName>
</protein>
<gene>
    <name evidence="3" type="ORF">GCM10010405_02940</name>
</gene>
<feature type="region of interest" description="Disordered" evidence="1">
    <location>
        <begin position="1"/>
        <end position="28"/>
    </location>
</feature>
<accession>A0ABP5WE34</accession>
<name>A0ABP5WE34_9ACTN</name>
<reference evidence="4" key="1">
    <citation type="journal article" date="2019" name="Int. J. Syst. Evol. Microbiol.">
        <title>The Global Catalogue of Microorganisms (GCM) 10K type strain sequencing project: providing services to taxonomists for standard genome sequencing and annotation.</title>
        <authorList>
            <consortium name="The Broad Institute Genomics Platform"/>
            <consortium name="The Broad Institute Genome Sequencing Center for Infectious Disease"/>
            <person name="Wu L."/>
            <person name="Ma J."/>
        </authorList>
    </citation>
    <scope>NUCLEOTIDE SEQUENCE [LARGE SCALE GENOMIC DNA]</scope>
    <source>
        <strain evidence="4">JCM 6305</strain>
    </source>
</reference>
<organism evidence="3 4">
    <name type="scientific">Streptomyces macrosporus</name>
    <dbReference type="NCBI Taxonomy" id="44032"/>
    <lineage>
        <taxon>Bacteria</taxon>
        <taxon>Bacillati</taxon>
        <taxon>Actinomycetota</taxon>
        <taxon>Actinomycetes</taxon>
        <taxon>Kitasatosporales</taxon>
        <taxon>Streptomycetaceae</taxon>
        <taxon>Streptomyces</taxon>
    </lineage>
</organism>
<dbReference type="InterPro" id="IPR016181">
    <property type="entry name" value="Acyl_CoA_acyltransferase"/>
</dbReference>
<evidence type="ECO:0000313" key="4">
    <source>
        <dbReference type="Proteomes" id="UP001501638"/>
    </source>
</evidence>
<keyword evidence="4" id="KW-1185">Reference proteome</keyword>
<dbReference type="SUPFAM" id="SSF55729">
    <property type="entry name" value="Acyl-CoA N-acyltransferases (Nat)"/>
    <property type="match status" value="1"/>
</dbReference>
<evidence type="ECO:0000256" key="1">
    <source>
        <dbReference type="SAM" id="MobiDB-lite"/>
    </source>
</evidence>
<feature type="domain" description="BioF2-like acetyltransferase" evidence="2">
    <location>
        <begin position="203"/>
        <end position="344"/>
    </location>
</feature>
<dbReference type="Proteomes" id="UP001501638">
    <property type="component" value="Unassembled WGS sequence"/>
</dbReference>
<dbReference type="InterPro" id="IPR038740">
    <property type="entry name" value="BioF2-like_GNAT_dom"/>
</dbReference>
<dbReference type="Pfam" id="PF13480">
    <property type="entry name" value="Acetyltransf_6"/>
    <property type="match status" value="1"/>
</dbReference>
<comment type="caution">
    <text evidence="3">The sequence shown here is derived from an EMBL/GenBank/DDBJ whole genome shotgun (WGS) entry which is preliminary data.</text>
</comment>
<dbReference type="EMBL" id="BAAASZ010000003">
    <property type="protein sequence ID" value="GAA2423987.1"/>
    <property type="molecule type" value="Genomic_DNA"/>
</dbReference>
<sequence length="410" mass="45339">MTTRATPRAPGPAHRTADPPTTVAPTHRATASVPLRVTLCRDPARFAGLAPRWDDLHGRCGAATPFQRHAWLYSWWLSYGVPGRLRLVLVHRAGELVGAAPLMLAFRPLPVLVPLGGAITDFCDVLLDDSCAEEAAAALARGLHRAARTAVVDLREVRPGGRAELLYDHWPGPRRRLTDSVCLELPGLPVGDLVARMSAAGARRTRGKLRRLDRAGIEHRVVPGREVPAAVATLLRLHVLQWRDRGITPEHLRPRFAEHLIRALTAMAGDGAARLTEYRIDGRVMAANVLLLSPGLVGGYLYGAHPDLRARADIAVMLLRHDSSYAAETGRGVLSLLRGTEPYKFHWRPETVVNRRLLLAHPALEPALRLHTDLRRARSRLAEELRGRDPSPDAWWHRTYRRCASLVGAW</sequence>
<proteinExistence type="predicted"/>
<evidence type="ECO:0000313" key="3">
    <source>
        <dbReference type="EMBL" id="GAA2423987.1"/>
    </source>
</evidence>
<evidence type="ECO:0000259" key="2">
    <source>
        <dbReference type="Pfam" id="PF13480"/>
    </source>
</evidence>